<evidence type="ECO:0000256" key="2">
    <source>
        <dbReference type="ARBA" id="ARBA00022475"/>
    </source>
</evidence>
<keyword evidence="3" id="KW-0997">Cell inner membrane</keyword>
<keyword evidence="5 8" id="KW-1133">Transmembrane helix</keyword>
<evidence type="ECO:0000259" key="9">
    <source>
        <dbReference type="Pfam" id="PF12821"/>
    </source>
</evidence>
<proteinExistence type="inferred from homology"/>
<dbReference type="AlphaFoldDB" id="A0A917S9R1"/>
<feature type="transmembrane region" description="Helical" evidence="8">
    <location>
        <begin position="56"/>
        <end position="74"/>
    </location>
</feature>
<dbReference type="GO" id="GO:0005886">
    <property type="term" value="C:plasma membrane"/>
    <property type="evidence" value="ECO:0007669"/>
    <property type="project" value="UniProtKB-SubCell"/>
</dbReference>
<comment type="caution">
    <text evidence="10">The sequence shown here is derived from an EMBL/GenBank/DDBJ whole genome shotgun (WGS) entry which is preliminary data.</text>
</comment>
<evidence type="ECO:0000256" key="7">
    <source>
        <dbReference type="ARBA" id="ARBA00034125"/>
    </source>
</evidence>
<dbReference type="GO" id="GO:0015744">
    <property type="term" value="P:succinate transport"/>
    <property type="evidence" value="ECO:0007669"/>
    <property type="project" value="TreeGrafter"/>
</dbReference>
<gene>
    <name evidence="10" type="ORF">GCM10007968_31970</name>
</gene>
<dbReference type="InterPro" id="IPR050539">
    <property type="entry name" value="ThrE_Dicarb/AminoAcid_Exp"/>
</dbReference>
<keyword evidence="2" id="KW-1003">Cell membrane</keyword>
<dbReference type="PANTHER" id="PTHR34390:SF1">
    <property type="entry name" value="SUCCINATE TRANSPORTER SUBUNIT YJJB-RELATED"/>
    <property type="match status" value="1"/>
</dbReference>
<keyword evidence="11" id="KW-1185">Reference proteome</keyword>
<feature type="transmembrane region" description="Helical" evidence="8">
    <location>
        <begin position="81"/>
        <end position="101"/>
    </location>
</feature>
<dbReference type="EMBL" id="BMOK01000023">
    <property type="protein sequence ID" value="GGL65576.1"/>
    <property type="molecule type" value="Genomic_DNA"/>
</dbReference>
<feature type="transmembrane region" description="Helical" evidence="8">
    <location>
        <begin position="121"/>
        <end position="141"/>
    </location>
</feature>
<comment type="subcellular location">
    <subcellularLocation>
        <location evidence="1">Cell membrane</location>
        <topology evidence="1">Multi-pass membrane protein</topology>
    </subcellularLocation>
</comment>
<dbReference type="PANTHER" id="PTHR34390">
    <property type="entry name" value="UPF0442 PROTEIN YJJB-RELATED"/>
    <property type="match status" value="1"/>
</dbReference>
<keyword evidence="4 8" id="KW-0812">Transmembrane</keyword>
<comment type="similarity">
    <text evidence="7">Belongs to the ThrE exporter (TC 2.A.79) family.</text>
</comment>
<dbReference type="RefSeq" id="WP_373292401.1">
    <property type="nucleotide sequence ID" value="NZ_BMOK01000023.1"/>
</dbReference>
<dbReference type="InterPro" id="IPR024528">
    <property type="entry name" value="ThrE_2"/>
</dbReference>
<evidence type="ECO:0000256" key="3">
    <source>
        <dbReference type="ARBA" id="ARBA00022519"/>
    </source>
</evidence>
<feature type="transmembrane region" description="Helical" evidence="8">
    <location>
        <begin position="31"/>
        <end position="50"/>
    </location>
</feature>
<reference evidence="10" key="2">
    <citation type="submission" date="2020-09" db="EMBL/GenBank/DDBJ databases">
        <authorList>
            <person name="Sun Q."/>
            <person name="Ohkuma M."/>
        </authorList>
    </citation>
    <scope>NUCLEOTIDE SEQUENCE</scope>
    <source>
        <strain evidence="10">JCM 15325</strain>
    </source>
</reference>
<evidence type="ECO:0000313" key="10">
    <source>
        <dbReference type="EMBL" id="GGL65576.1"/>
    </source>
</evidence>
<name>A0A917S9R1_9BACL</name>
<organism evidence="10 11">
    <name type="scientific">Sporolactobacillus putidus</name>
    <dbReference type="NCBI Taxonomy" id="492735"/>
    <lineage>
        <taxon>Bacteria</taxon>
        <taxon>Bacillati</taxon>
        <taxon>Bacillota</taxon>
        <taxon>Bacilli</taxon>
        <taxon>Bacillales</taxon>
        <taxon>Sporolactobacillaceae</taxon>
        <taxon>Sporolactobacillus</taxon>
    </lineage>
</organism>
<reference evidence="10" key="1">
    <citation type="journal article" date="2014" name="Int. J. Syst. Evol. Microbiol.">
        <title>Complete genome sequence of Corynebacterium casei LMG S-19264T (=DSM 44701T), isolated from a smear-ripened cheese.</title>
        <authorList>
            <consortium name="US DOE Joint Genome Institute (JGI-PGF)"/>
            <person name="Walter F."/>
            <person name="Albersmeier A."/>
            <person name="Kalinowski J."/>
            <person name="Ruckert C."/>
        </authorList>
    </citation>
    <scope>NUCLEOTIDE SEQUENCE</scope>
    <source>
        <strain evidence="10">JCM 15325</strain>
    </source>
</reference>
<dbReference type="Proteomes" id="UP000654670">
    <property type="component" value="Unassembled WGS sequence"/>
</dbReference>
<accession>A0A917S9R1</accession>
<evidence type="ECO:0000256" key="1">
    <source>
        <dbReference type="ARBA" id="ARBA00004651"/>
    </source>
</evidence>
<evidence type="ECO:0000256" key="4">
    <source>
        <dbReference type="ARBA" id="ARBA00022692"/>
    </source>
</evidence>
<dbReference type="Pfam" id="PF12821">
    <property type="entry name" value="ThrE_2"/>
    <property type="match status" value="1"/>
</dbReference>
<feature type="transmembrane region" description="Helical" evidence="8">
    <location>
        <begin position="6"/>
        <end position="24"/>
    </location>
</feature>
<feature type="domain" description="Threonine/Serine exporter ThrE" evidence="9">
    <location>
        <begin position="9"/>
        <end position="136"/>
    </location>
</feature>
<sequence>MNLTVLIVQAVTSFLATAAFGIIYNIPRRPLIHGGLIGMVAWLIYFFLYGWSGNDFAATFAASFVIALLSQIFARRFKNPVIVYSVSGIIPLVPGGLTYTVMSRAVVDQYSLALHLAEKAFVLSGAIAMGLIFAEVLYQIFKKRHLSNPGKVGEGISMFKK</sequence>
<evidence type="ECO:0000313" key="11">
    <source>
        <dbReference type="Proteomes" id="UP000654670"/>
    </source>
</evidence>
<keyword evidence="6 8" id="KW-0472">Membrane</keyword>
<evidence type="ECO:0000256" key="6">
    <source>
        <dbReference type="ARBA" id="ARBA00023136"/>
    </source>
</evidence>
<evidence type="ECO:0000256" key="8">
    <source>
        <dbReference type="SAM" id="Phobius"/>
    </source>
</evidence>
<evidence type="ECO:0000256" key="5">
    <source>
        <dbReference type="ARBA" id="ARBA00022989"/>
    </source>
</evidence>
<protein>
    <submittedName>
        <fullName evidence="10">Membrane protein</fullName>
    </submittedName>
</protein>